<feature type="domain" description="CMP/dCMP-type deaminase" evidence="5">
    <location>
        <begin position="9"/>
        <end position="128"/>
    </location>
</feature>
<comment type="similarity">
    <text evidence="2">Belongs to the cytidine and deoxycytidylate deaminase family.</text>
</comment>
<dbReference type="Pfam" id="PF18778">
    <property type="entry name" value="NAD1"/>
    <property type="match status" value="1"/>
</dbReference>
<dbReference type="GO" id="GO:0004126">
    <property type="term" value="F:cytidine deaminase activity"/>
    <property type="evidence" value="ECO:0007669"/>
    <property type="project" value="TreeGrafter"/>
</dbReference>
<reference evidence="6" key="1">
    <citation type="journal article" date="2015" name="Curr. Biol.">
        <title>African Lungfish Reveal the Evolutionary Origins of Organized Mucosal Lymphoid Tissue in Vertebrates.</title>
        <authorList>
            <person name="Tacchi L."/>
            <person name="Larragoite E.T."/>
            <person name="Munoz P."/>
            <person name="Amemiya C.T."/>
            <person name="Salinas I."/>
        </authorList>
    </citation>
    <scope>NUCLEOTIDE SEQUENCE</scope>
</reference>
<dbReference type="GO" id="GO:0005737">
    <property type="term" value="C:cytoplasm"/>
    <property type="evidence" value="ECO:0007669"/>
    <property type="project" value="TreeGrafter"/>
</dbReference>
<dbReference type="InterPro" id="IPR016193">
    <property type="entry name" value="Cytidine_deaminase-like"/>
</dbReference>
<comment type="cofactor">
    <cofactor evidence="1">
        <name>Zn(2+)</name>
        <dbReference type="ChEBI" id="CHEBI:29105"/>
    </cofactor>
</comment>
<dbReference type="InterPro" id="IPR050610">
    <property type="entry name" value="APOBEC_Cyt_Deaminase"/>
</dbReference>
<organism evidence="6">
    <name type="scientific">Protopterus annectens</name>
    <name type="common">African lungfish</name>
    <dbReference type="NCBI Taxonomy" id="7888"/>
    <lineage>
        <taxon>Eukaryota</taxon>
        <taxon>Metazoa</taxon>
        <taxon>Chordata</taxon>
        <taxon>Craniata</taxon>
        <taxon>Vertebrata</taxon>
        <taxon>Euteleostomi</taxon>
        <taxon>Dipnomorpha</taxon>
        <taxon>Ceratodontiformes</taxon>
        <taxon>Lepidosirenoidei</taxon>
        <taxon>Protopteridae</taxon>
        <taxon>Protopterus</taxon>
    </lineage>
</organism>
<evidence type="ECO:0000313" key="6">
    <source>
        <dbReference type="EMBL" id="AKL90515.1"/>
    </source>
</evidence>
<keyword evidence="4" id="KW-0378">Hydrolase</keyword>
<dbReference type="GO" id="GO:0016554">
    <property type="term" value="P:cytidine to uridine editing"/>
    <property type="evidence" value="ECO:0007669"/>
    <property type="project" value="TreeGrafter"/>
</dbReference>
<keyword evidence="3" id="KW-0479">Metal-binding</keyword>
<dbReference type="PANTHER" id="PTHR13857:SF26">
    <property type="entry name" value="C-U-EDITING ENZYME APOBEC-1"/>
    <property type="match status" value="1"/>
</dbReference>
<evidence type="ECO:0000256" key="2">
    <source>
        <dbReference type="ARBA" id="ARBA00006576"/>
    </source>
</evidence>
<dbReference type="PANTHER" id="PTHR13857">
    <property type="entry name" value="MRNA EDITING ENZYME"/>
    <property type="match status" value="1"/>
</dbReference>
<protein>
    <submittedName>
        <fullName evidence="6">APOBEC-3C</fullName>
    </submittedName>
</protein>
<evidence type="ECO:0000256" key="4">
    <source>
        <dbReference type="ARBA" id="ARBA00022801"/>
    </source>
</evidence>
<dbReference type="PROSITE" id="PS51747">
    <property type="entry name" value="CYT_DCMP_DEAMINASES_2"/>
    <property type="match status" value="1"/>
</dbReference>
<accession>A0A0M3WMQ3</accession>
<dbReference type="AlphaFoldDB" id="A0A0M3WMQ3"/>
<evidence type="ECO:0000256" key="1">
    <source>
        <dbReference type="ARBA" id="ARBA00001947"/>
    </source>
</evidence>
<sequence>MVLKRVFVSSRRMSKDDLIREYRKWYYPRSTCIAYVVSNEKCQVVNQNWICSEGTSHAEMSCINQITKWIDRDETYIMKWYMSWTPCSDCSDKVIEFLKDYTNVRLRIIAARIYYHDNEDNKRGLRSLNKENVKLSTMKWTDYLNMWHRFIYIKDDEDIEKWELFTGMRGCARTNWRWTLDSILKDNDEDSELENALSHLYIQCSNK</sequence>
<dbReference type="SUPFAM" id="SSF53927">
    <property type="entry name" value="Cytidine deaminase-like"/>
    <property type="match status" value="1"/>
</dbReference>
<dbReference type="GO" id="GO:0003723">
    <property type="term" value="F:RNA binding"/>
    <property type="evidence" value="ECO:0007669"/>
    <property type="project" value="TreeGrafter"/>
</dbReference>
<dbReference type="GO" id="GO:0046872">
    <property type="term" value="F:metal ion binding"/>
    <property type="evidence" value="ECO:0007669"/>
    <property type="project" value="UniProtKB-KW"/>
</dbReference>
<evidence type="ECO:0000256" key="3">
    <source>
        <dbReference type="ARBA" id="ARBA00022723"/>
    </source>
</evidence>
<dbReference type="EMBL" id="KP792762">
    <property type="protein sequence ID" value="AKL90515.1"/>
    <property type="molecule type" value="mRNA"/>
</dbReference>
<evidence type="ECO:0000259" key="5">
    <source>
        <dbReference type="PROSITE" id="PS51747"/>
    </source>
</evidence>
<proteinExistence type="evidence at transcript level"/>
<dbReference type="InterPro" id="IPR002125">
    <property type="entry name" value="CMP_dCMP_dom"/>
</dbReference>
<dbReference type="CDD" id="cd01283">
    <property type="entry name" value="cytidine_deaminase"/>
    <property type="match status" value="1"/>
</dbReference>
<name>A0A0M3WMQ3_PROAN</name>
<dbReference type="Gene3D" id="3.40.140.10">
    <property type="entry name" value="Cytidine Deaminase, domain 2"/>
    <property type="match status" value="1"/>
</dbReference>
<dbReference type="GO" id="GO:0005634">
    <property type="term" value="C:nucleus"/>
    <property type="evidence" value="ECO:0007669"/>
    <property type="project" value="TreeGrafter"/>
</dbReference>